<keyword evidence="3" id="KW-1133">Transmembrane helix</keyword>
<sequence>MTVYGRPYLPPEEDPPAITPPAADNKRRGPLLAVVALLVLGLVGAAVAGGASFGPDAPTAGWLAPASAGAPSGAPKPSAPEDDGTITLAGVGDVIMGSAPGDLPPGGGKGFFDRVRTSLKADLVMGNLETPLSGDTGYVKCGWETPTPGPGNPSPSPRPAANCHQFSLPTSYAGHLKDAGFGVMNLANNHTFDMGRAGLDNTRKALEKQGIAHTGAPGQITYRTVKGVKVAVIGFSIYGWTQSLNDISGSASLVRKAAKNADIVVLQMQGGAEGSDKQHVKRGHEIFAGEDRGDLITFTHKMIDAGADVVFGHGPHIMRGMEFYKGRLIAYSLGNFCGYRVLRGTGYLGVGGILKVRLKPDGTWVSGTLVPTEMVNGGYPAVDKEKRALSFVNGLSEDDFGDNAARIDKSGKITPLSP</sequence>
<comment type="similarity">
    <text evidence="1">Belongs to the CapA family.</text>
</comment>
<accession>A0ABP4WFN9</accession>
<feature type="domain" description="Capsule synthesis protein CapA" evidence="4">
    <location>
        <begin position="87"/>
        <end position="340"/>
    </location>
</feature>
<feature type="region of interest" description="Disordered" evidence="2">
    <location>
        <begin position="64"/>
        <end position="86"/>
    </location>
</feature>
<dbReference type="EMBL" id="BAAALS010000011">
    <property type="protein sequence ID" value="GAA1753789.1"/>
    <property type="molecule type" value="Genomic_DNA"/>
</dbReference>
<gene>
    <name evidence="5" type="ORF">GCM10009681_26030</name>
</gene>
<dbReference type="Gene3D" id="3.60.21.10">
    <property type="match status" value="1"/>
</dbReference>
<dbReference type="SMART" id="SM00854">
    <property type="entry name" value="PGA_cap"/>
    <property type="match status" value="1"/>
</dbReference>
<feature type="compositionally biased region" description="Low complexity" evidence="2">
    <location>
        <begin position="64"/>
        <end position="76"/>
    </location>
</feature>
<protein>
    <recommendedName>
        <fullName evidence="4">Capsule synthesis protein CapA domain-containing protein</fullName>
    </recommendedName>
</protein>
<feature type="transmembrane region" description="Helical" evidence="3">
    <location>
        <begin position="31"/>
        <end position="53"/>
    </location>
</feature>
<name>A0ABP4WFN9_9ACTN</name>
<dbReference type="CDD" id="cd07381">
    <property type="entry name" value="MPP_CapA"/>
    <property type="match status" value="1"/>
</dbReference>
<evidence type="ECO:0000256" key="1">
    <source>
        <dbReference type="ARBA" id="ARBA00005662"/>
    </source>
</evidence>
<evidence type="ECO:0000259" key="4">
    <source>
        <dbReference type="SMART" id="SM00854"/>
    </source>
</evidence>
<reference evidence="6" key="1">
    <citation type="journal article" date="2019" name="Int. J. Syst. Evol. Microbiol.">
        <title>The Global Catalogue of Microorganisms (GCM) 10K type strain sequencing project: providing services to taxonomists for standard genome sequencing and annotation.</title>
        <authorList>
            <consortium name="The Broad Institute Genomics Platform"/>
            <consortium name="The Broad Institute Genome Sequencing Center for Infectious Disease"/>
            <person name="Wu L."/>
            <person name="Ma J."/>
        </authorList>
    </citation>
    <scope>NUCLEOTIDE SEQUENCE [LARGE SCALE GENOMIC DNA]</scope>
    <source>
        <strain evidence="6">JCM 13249</strain>
    </source>
</reference>
<keyword evidence="3" id="KW-0812">Transmembrane</keyword>
<dbReference type="InterPro" id="IPR029052">
    <property type="entry name" value="Metallo-depent_PP-like"/>
</dbReference>
<keyword evidence="6" id="KW-1185">Reference proteome</keyword>
<dbReference type="SUPFAM" id="SSF56300">
    <property type="entry name" value="Metallo-dependent phosphatases"/>
    <property type="match status" value="1"/>
</dbReference>
<evidence type="ECO:0000313" key="6">
    <source>
        <dbReference type="Proteomes" id="UP001500655"/>
    </source>
</evidence>
<dbReference type="InterPro" id="IPR019079">
    <property type="entry name" value="Capsule_synth_CapA"/>
</dbReference>
<keyword evidence="3" id="KW-0472">Membrane</keyword>
<organism evidence="5 6">
    <name type="scientific">Luedemannella helvata</name>
    <dbReference type="NCBI Taxonomy" id="349315"/>
    <lineage>
        <taxon>Bacteria</taxon>
        <taxon>Bacillati</taxon>
        <taxon>Actinomycetota</taxon>
        <taxon>Actinomycetes</taxon>
        <taxon>Micromonosporales</taxon>
        <taxon>Micromonosporaceae</taxon>
        <taxon>Luedemannella</taxon>
    </lineage>
</organism>
<evidence type="ECO:0000256" key="2">
    <source>
        <dbReference type="SAM" id="MobiDB-lite"/>
    </source>
</evidence>
<dbReference type="InterPro" id="IPR052169">
    <property type="entry name" value="CW_Biosynth-Accessory"/>
</dbReference>
<proteinExistence type="inferred from homology"/>
<feature type="region of interest" description="Disordered" evidence="2">
    <location>
        <begin position="1"/>
        <end position="24"/>
    </location>
</feature>
<evidence type="ECO:0000313" key="5">
    <source>
        <dbReference type="EMBL" id="GAA1753789.1"/>
    </source>
</evidence>
<evidence type="ECO:0000256" key="3">
    <source>
        <dbReference type="SAM" id="Phobius"/>
    </source>
</evidence>
<comment type="caution">
    <text evidence="5">The sequence shown here is derived from an EMBL/GenBank/DDBJ whole genome shotgun (WGS) entry which is preliminary data.</text>
</comment>
<dbReference type="Pfam" id="PF09587">
    <property type="entry name" value="PGA_cap"/>
    <property type="match status" value="1"/>
</dbReference>
<dbReference type="PANTHER" id="PTHR33393:SF11">
    <property type="entry name" value="POLYGLUTAMINE SYNTHESIS ACCESSORY PROTEIN RV0574C-RELATED"/>
    <property type="match status" value="1"/>
</dbReference>
<dbReference type="PANTHER" id="PTHR33393">
    <property type="entry name" value="POLYGLUTAMINE SYNTHESIS ACCESSORY PROTEIN RV0574C-RELATED"/>
    <property type="match status" value="1"/>
</dbReference>
<dbReference type="Proteomes" id="UP001500655">
    <property type="component" value="Unassembled WGS sequence"/>
</dbReference>